<sequence>MPRNPGITDEMIISMYKSGMPFKEMQPIIGLSDRAIRNVLYKHGVKMNREQSSGRPRIHKINENFFKVWSHEMAWVLGLFITDGHINEQTHSVSLSQKDEKILKVVANYMGADYILAPFGKTMTTPTLIINSKEIKKDLEVLGIKSRKSLNVPFPVVPEQYLPSFIRGVIDGDGWVQKSGYVMNVTTASIRFAEGLLSVFHSWALHSTITSTTTNTGNIIYRVWVKGKYVLPKLAKIIYRNAATDNFIPHKRDYMMQRINELPDK</sequence>
<reference evidence="2 3" key="1">
    <citation type="submission" date="2021-03" db="EMBL/GenBank/DDBJ databases">
        <title>Antimicrobial resistance genes in bacteria isolated from Japanese honey, and their potential for conferring macrolide and lincosamide resistance in the American foulbrood pathogen Paenibacillus larvae.</title>
        <authorList>
            <person name="Okamoto M."/>
            <person name="Kumagai M."/>
            <person name="Kanamori H."/>
            <person name="Takamatsu D."/>
        </authorList>
    </citation>
    <scope>NUCLEOTIDE SEQUENCE [LARGE SCALE GENOMIC DNA]</scope>
    <source>
        <strain evidence="2 3">J8TS2</strain>
    </source>
</reference>
<dbReference type="SUPFAM" id="SSF55608">
    <property type="entry name" value="Homing endonucleases"/>
    <property type="match status" value="2"/>
</dbReference>
<dbReference type="PROSITE" id="PS50819">
    <property type="entry name" value="INTEIN_ENDONUCLEASE"/>
    <property type="match status" value="1"/>
</dbReference>
<feature type="domain" description="DOD-type homing endonuclease" evidence="1">
    <location>
        <begin position="76"/>
        <end position="205"/>
    </location>
</feature>
<dbReference type="Gene3D" id="3.10.28.10">
    <property type="entry name" value="Homing endonucleases"/>
    <property type="match status" value="1"/>
</dbReference>
<dbReference type="InterPro" id="IPR004860">
    <property type="entry name" value="LAGLIDADG_dom"/>
</dbReference>
<dbReference type="InterPro" id="IPR027434">
    <property type="entry name" value="Homing_endonucl"/>
</dbReference>
<evidence type="ECO:0000313" key="3">
    <source>
        <dbReference type="Proteomes" id="UP000679950"/>
    </source>
</evidence>
<keyword evidence="3" id="KW-1185">Reference proteome</keyword>
<name>A0ABQ4KQP3_9BACI</name>
<organism evidence="2 3">
    <name type="scientific">Lederbergia ruris</name>
    <dbReference type="NCBI Taxonomy" id="217495"/>
    <lineage>
        <taxon>Bacteria</taxon>
        <taxon>Bacillati</taxon>
        <taxon>Bacillota</taxon>
        <taxon>Bacilli</taxon>
        <taxon>Bacillales</taxon>
        <taxon>Bacillaceae</taxon>
        <taxon>Lederbergia</taxon>
    </lineage>
</organism>
<proteinExistence type="predicted"/>
<dbReference type="PRINTS" id="PR00379">
    <property type="entry name" value="INTEIN"/>
</dbReference>
<gene>
    <name evidence="2" type="ORF">J8TS2_41400</name>
</gene>
<dbReference type="InterPro" id="IPR004042">
    <property type="entry name" value="Intein_endonuc_central"/>
</dbReference>
<evidence type="ECO:0000259" key="1">
    <source>
        <dbReference type="PROSITE" id="PS50819"/>
    </source>
</evidence>
<comment type="caution">
    <text evidence="2">The sequence shown here is derived from an EMBL/GenBank/DDBJ whole genome shotgun (WGS) entry which is preliminary data.</text>
</comment>
<dbReference type="EMBL" id="BORB01000063">
    <property type="protein sequence ID" value="GIN59821.1"/>
    <property type="molecule type" value="Genomic_DNA"/>
</dbReference>
<dbReference type="Pfam" id="PF14528">
    <property type="entry name" value="LAGLIDADG_3"/>
    <property type="match status" value="2"/>
</dbReference>
<dbReference type="InterPro" id="IPR006142">
    <property type="entry name" value="INTEIN"/>
</dbReference>
<accession>A0ABQ4KQP3</accession>
<dbReference type="RefSeq" id="WP_212967497.1">
    <property type="nucleotide sequence ID" value="NZ_BORB01000063.1"/>
</dbReference>
<evidence type="ECO:0000313" key="2">
    <source>
        <dbReference type="EMBL" id="GIN59821.1"/>
    </source>
</evidence>
<protein>
    <recommendedName>
        <fullName evidence="1">DOD-type homing endonuclease domain-containing protein</fullName>
    </recommendedName>
</protein>
<dbReference type="Proteomes" id="UP000679950">
    <property type="component" value="Unassembled WGS sequence"/>
</dbReference>